<reference evidence="9 10" key="1">
    <citation type="submission" date="2012-10" db="EMBL/GenBank/DDBJ databases">
        <title>Genome sequencing of Tanticharoenia sakaeratensis NBRC 103193.</title>
        <authorList>
            <person name="Azuma Y."/>
            <person name="Hadano H."/>
            <person name="Hirakawa H."/>
            <person name="Matsushita K."/>
        </authorList>
    </citation>
    <scope>NUCLEOTIDE SEQUENCE [LARGE SCALE GENOMIC DNA]</scope>
    <source>
        <strain evidence="9 10">NBRC 103193</strain>
    </source>
</reference>
<protein>
    <recommendedName>
        <fullName evidence="8">Phosphoribosylformylglycinamidine synthase subunit PurQ</fullName>
        <shortName evidence="8">FGAM synthase</shortName>
        <ecNumber evidence="8">6.3.5.3</ecNumber>
    </recommendedName>
    <alternativeName>
        <fullName evidence="8">Formylglycinamide ribonucleotide amidotransferase subunit I</fullName>
        <shortName evidence="8">FGAR amidotransferase I</shortName>
        <shortName evidence="8">FGAR-AT I</shortName>
    </alternativeName>
    <alternativeName>
        <fullName evidence="8">Glutaminase PurQ</fullName>
        <ecNumber evidence="8">3.5.1.2</ecNumber>
    </alternativeName>
    <alternativeName>
        <fullName evidence="8">Phosphoribosylformylglycinamidine synthase subunit I</fullName>
    </alternativeName>
</protein>
<dbReference type="PROSITE" id="PS51273">
    <property type="entry name" value="GATASE_TYPE_1"/>
    <property type="match status" value="1"/>
</dbReference>
<evidence type="ECO:0000256" key="6">
    <source>
        <dbReference type="ARBA" id="ARBA00022840"/>
    </source>
</evidence>
<evidence type="ECO:0000256" key="8">
    <source>
        <dbReference type="HAMAP-Rule" id="MF_00421"/>
    </source>
</evidence>
<evidence type="ECO:0000256" key="1">
    <source>
        <dbReference type="ARBA" id="ARBA00022490"/>
    </source>
</evidence>
<dbReference type="RefSeq" id="WP_048847212.1">
    <property type="nucleotide sequence ID" value="NZ_BALE01000009.1"/>
</dbReference>
<keyword evidence="6 8" id="KW-0067">ATP-binding</keyword>
<gene>
    <name evidence="8" type="primary">purQ</name>
    <name evidence="9" type="ORF">Tasa_009_163</name>
</gene>
<proteinExistence type="inferred from homology"/>
<dbReference type="Pfam" id="PF13507">
    <property type="entry name" value="GATase_5"/>
    <property type="match status" value="1"/>
</dbReference>
<keyword evidence="4 8" id="KW-0658">Purine biosynthesis</keyword>
<dbReference type="EC" id="6.3.5.3" evidence="8"/>
<dbReference type="AlphaFoldDB" id="A0A0D6MJC1"/>
<evidence type="ECO:0000256" key="5">
    <source>
        <dbReference type="ARBA" id="ARBA00022801"/>
    </source>
</evidence>
<dbReference type="Proteomes" id="UP000032679">
    <property type="component" value="Unassembled WGS sequence"/>
</dbReference>
<dbReference type="EMBL" id="BALE01000009">
    <property type="protein sequence ID" value="GAN53368.1"/>
    <property type="molecule type" value="Genomic_DNA"/>
</dbReference>
<comment type="subunit">
    <text evidence="8">Part of the FGAM synthase complex composed of 1 PurL, 1 PurQ and 2 PurS subunits.</text>
</comment>
<dbReference type="OrthoDB" id="9804441at2"/>
<evidence type="ECO:0000256" key="7">
    <source>
        <dbReference type="ARBA" id="ARBA00022962"/>
    </source>
</evidence>
<comment type="subcellular location">
    <subcellularLocation>
        <location evidence="8">Cytoplasm</location>
    </subcellularLocation>
</comment>
<feature type="active site" evidence="8">
    <location>
        <position position="208"/>
    </location>
</feature>
<dbReference type="PANTHER" id="PTHR47552:SF1">
    <property type="entry name" value="PHOSPHORIBOSYLFORMYLGLYCINAMIDINE SYNTHASE SUBUNIT PURQ"/>
    <property type="match status" value="1"/>
</dbReference>
<evidence type="ECO:0000256" key="4">
    <source>
        <dbReference type="ARBA" id="ARBA00022755"/>
    </source>
</evidence>
<dbReference type="GO" id="GO:0005524">
    <property type="term" value="F:ATP binding"/>
    <property type="evidence" value="ECO:0007669"/>
    <property type="project" value="UniProtKB-KW"/>
</dbReference>
<dbReference type="GO" id="GO:0004642">
    <property type="term" value="F:phosphoribosylformylglycinamidine synthase activity"/>
    <property type="evidence" value="ECO:0007669"/>
    <property type="project" value="UniProtKB-UniRule"/>
</dbReference>
<dbReference type="PIRSF" id="PIRSF001586">
    <property type="entry name" value="FGAM_synth_I"/>
    <property type="match status" value="1"/>
</dbReference>
<dbReference type="EC" id="3.5.1.2" evidence="8"/>
<evidence type="ECO:0000256" key="2">
    <source>
        <dbReference type="ARBA" id="ARBA00022598"/>
    </source>
</evidence>
<keyword evidence="5 8" id="KW-0378">Hydrolase</keyword>
<accession>A0A0D6MJC1</accession>
<dbReference type="GO" id="GO:0004359">
    <property type="term" value="F:glutaminase activity"/>
    <property type="evidence" value="ECO:0007669"/>
    <property type="project" value="UniProtKB-EC"/>
</dbReference>
<keyword evidence="1 8" id="KW-0963">Cytoplasm</keyword>
<keyword evidence="3 8" id="KW-0547">Nucleotide-binding</keyword>
<comment type="pathway">
    <text evidence="8">Purine metabolism; IMP biosynthesis via de novo pathway; 5-amino-1-(5-phospho-D-ribosyl)imidazole from N(2)-formyl-N(1)-(5-phospho-D-ribosyl)glycinamide: step 1/2.</text>
</comment>
<comment type="function">
    <text evidence="8">Part of the phosphoribosylformylglycinamidine synthase complex involved in the purines biosynthetic pathway. Catalyzes the ATP-dependent conversion of formylglycinamide ribonucleotide (FGAR) and glutamine to yield formylglycinamidine ribonucleotide (FGAM) and glutamate. The FGAM synthase complex is composed of three subunits. PurQ produces an ammonia molecule by converting glutamine to glutamate. PurL transfers the ammonia molecule to FGAR to form FGAM in an ATP-dependent manner. PurS interacts with PurQ and PurL and is thought to assist in the transfer of the ammonia molecule from PurQ to PurL.</text>
</comment>
<comment type="caution">
    <text evidence="9">The sequence shown here is derived from an EMBL/GenBank/DDBJ whole genome shotgun (WGS) entry which is preliminary data.</text>
</comment>
<keyword evidence="7 8" id="KW-0315">Glutamine amidotransferase</keyword>
<dbReference type="PANTHER" id="PTHR47552">
    <property type="entry name" value="PHOSPHORIBOSYLFORMYLGLYCINAMIDINE SYNTHASE SUBUNIT PURQ"/>
    <property type="match status" value="1"/>
</dbReference>
<dbReference type="SUPFAM" id="SSF52317">
    <property type="entry name" value="Class I glutamine amidotransferase-like"/>
    <property type="match status" value="1"/>
</dbReference>
<dbReference type="GO" id="GO:0005737">
    <property type="term" value="C:cytoplasm"/>
    <property type="evidence" value="ECO:0007669"/>
    <property type="project" value="UniProtKB-SubCell"/>
</dbReference>
<organism evidence="9 10">
    <name type="scientific">Tanticharoenia sakaeratensis NBRC 103193</name>
    <dbReference type="NCBI Taxonomy" id="1231623"/>
    <lineage>
        <taxon>Bacteria</taxon>
        <taxon>Pseudomonadati</taxon>
        <taxon>Pseudomonadota</taxon>
        <taxon>Alphaproteobacteria</taxon>
        <taxon>Acetobacterales</taxon>
        <taxon>Acetobacteraceae</taxon>
        <taxon>Tanticharoenia</taxon>
    </lineage>
</organism>
<comment type="catalytic activity">
    <reaction evidence="8">
        <text>N(2)-formyl-N(1)-(5-phospho-beta-D-ribosyl)glycinamide + L-glutamine + ATP + H2O = 2-formamido-N(1)-(5-O-phospho-beta-D-ribosyl)acetamidine + L-glutamate + ADP + phosphate + H(+)</text>
        <dbReference type="Rhea" id="RHEA:17129"/>
        <dbReference type="ChEBI" id="CHEBI:15377"/>
        <dbReference type="ChEBI" id="CHEBI:15378"/>
        <dbReference type="ChEBI" id="CHEBI:29985"/>
        <dbReference type="ChEBI" id="CHEBI:30616"/>
        <dbReference type="ChEBI" id="CHEBI:43474"/>
        <dbReference type="ChEBI" id="CHEBI:58359"/>
        <dbReference type="ChEBI" id="CHEBI:147286"/>
        <dbReference type="ChEBI" id="CHEBI:147287"/>
        <dbReference type="ChEBI" id="CHEBI:456216"/>
        <dbReference type="EC" id="6.3.5.3"/>
    </reaction>
</comment>
<dbReference type="Gene3D" id="3.40.50.880">
    <property type="match status" value="1"/>
</dbReference>
<dbReference type="InterPro" id="IPR010075">
    <property type="entry name" value="PRibForGlyAmidine_synth_PurQ"/>
</dbReference>
<dbReference type="UniPathway" id="UPA00074">
    <property type="reaction ID" value="UER00128"/>
</dbReference>
<dbReference type="GO" id="GO:0006189">
    <property type="term" value="P:'de novo' IMP biosynthetic process"/>
    <property type="evidence" value="ECO:0007669"/>
    <property type="project" value="UniProtKB-UniRule"/>
</dbReference>
<keyword evidence="2 8" id="KW-0436">Ligase</keyword>
<dbReference type="CDD" id="cd01740">
    <property type="entry name" value="GATase1_FGAR_AT"/>
    <property type="match status" value="1"/>
</dbReference>
<comment type="catalytic activity">
    <reaction evidence="8">
        <text>L-glutamine + H2O = L-glutamate + NH4(+)</text>
        <dbReference type="Rhea" id="RHEA:15889"/>
        <dbReference type="ChEBI" id="CHEBI:15377"/>
        <dbReference type="ChEBI" id="CHEBI:28938"/>
        <dbReference type="ChEBI" id="CHEBI:29985"/>
        <dbReference type="ChEBI" id="CHEBI:58359"/>
        <dbReference type="EC" id="3.5.1.2"/>
    </reaction>
</comment>
<evidence type="ECO:0000256" key="3">
    <source>
        <dbReference type="ARBA" id="ARBA00022741"/>
    </source>
</evidence>
<dbReference type="NCBIfam" id="NF002957">
    <property type="entry name" value="PRK03619.1"/>
    <property type="match status" value="1"/>
</dbReference>
<evidence type="ECO:0000313" key="10">
    <source>
        <dbReference type="Proteomes" id="UP000032679"/>
    </source>
</evidence>
<feature type="active site" description="Nucleophile" evidence="8">
    <location>
        <position position="86"/>
    </location>
</feature>
<sequence>MKAGIVVFPGTNRERDMAQALRLTSGVAPQMIWHRETSLPSLDLVVLPGGFSHGDYLRSGAMAAHSPIMAEVRRFAERGGYVLGVCNGFQILTEAHLLPGALLRNAGMRFLSQDCHLKVERDGLAFTRRWTSGAVFRAPMAHGDGNYTASEDTLDRLEGEGRVVFRYATADGAVLPQDRTCNPNGSARAIAGIASENGRVCGLMPHPENLVDPAIGGTDGAPLFTGLIEALAA</sequence>
<dbReference type="InterPro" id="IPR029062">
    <property type="entry name" value="Class_I_gatase-like"/>
</dbReference>
<feature type="active site" evidence="8">
    <location>
        <position position="206"/>
    </location>
</feature>
<dbReference type="NCBIfam" id="TIGR01737">
    <property type="entry name" value="FGAM_synth_I"/>
    <property type="match status" value="1"/>
</dbReference>
<name>A0A0D6MJC1_9PROT</name>
<evidence type="ECO:0000313" key="9">
    <source>
        <dbReference type="EMBL" id="GAN53368.1"/>
    </source>
</evidence>
<dbReference type="STRING" id="1231623.Tasa_009_163"/>
<dbReference type="HAMAP" id="MF_00421">
    <property type="entry name" value="PurQ"/>
    <property type="match status" value="1"/>
</dbReference>
<keyword evidence="10" id="KW-1185">Reference proteome</keyword>
<dbReference type="SMART" id="SM01211">
    <property type="entry name" value="GATase_5"/>
    <property type="match status" value="1"/>
</dbReference>